<dbReference type="SMART" id="SM00128">
    <property type="entry name" value="IPPc"/>
    <property type="match status" value="1"/>
</dbReference>
<dbReference type="PANTHER" id="PTHR45666">
    <property type="entry name" value="TYPE IV INOSITOL POLYPHOSPHATE 5-PHOSPHATASE 9"/>
    <property type="match status" value="1"/>
</dbReference>
<dbReference type="Proteomes" id="UP001154282">
    <property type="component" value="Unassembled WGS sequence"/>
</dbReference>
<keyword evidence="2" id="KW-0378">Hydrolase</keyword>
<keyword evidence="6" id="KW-1185">Reference proteome</keyword>
<protein>
    <recommendedName>
        <fullName evidence="4">Inositol polyphosphate-related phosphatase domain-containing protein</fullName>
    </recommendedName>
</protein>
<dbReference type="Pfam" id="PF22669">
    <property type="entry name" value="Exo_endo_phos2"/>
    <property type="match status" value="2"/>
</dbReference>
<evidence type="ECO:0000256" key="2">
    <source>
        <dbReference type="ARBA" id="ARBA00022801"/>
    </source>
</evidence>
<organism evidence="5 6">
    <name type="scientific">Linum tenue</name>
    <dbReference type="NCBI Taxonomy" id="586396"/>
    <lineage>
        <taxon>Eukaryota</taxon>
        <taxon>Viridiplantae</taxon>
        <taxon>Streptophyta</taxon>
        <taxon>Embryophyta</taxon>
        <taxon>Tracheophyta</taxon>
        <taxon>Spermatophyta</taxon>
        <taxon>Magnoliopsida</taxon>
        <taxon>eudicotyledons</taxon>
        <taxon>Gunneridae</taxon>
        <taxon>Pentapetalae</taxon>
        <taxon>rosids</taxon>
        <taxon>fabids</taxon>
        <taxon>Malpighiales</taxon>
        <taxon>Linaceae</taxon>
        <taxon>Linum</taxon>
    </lineage>
</organism>
<feature type="region of interest" description="Disordered" evidence="3">
    <location>
        <begin position="64"/>
        <end position="124"/>
    </location>
</feature>
<reference evidence="5" key="1">
    <citation type="submission" date="2022-08" db="EMBL/GenBank/DDBJ databases">
        <authorList>
            <person name="Gutierrez-Valencia J."/>
        </authorList>
    </citation>
    <scope>NUCLEOTIDE SEQUENCE</scope>
</reference>
<dbReference type="InterPro" id="IPR036691">
    <property type="entry name" value="Endo/exonu/phosph_ase_sf"/>
</dbReference>
<sequence>MKTKRKLSSSSSVDAAAVVMKPRSKQTTERSRPEPTSCFACWCLQLFWPRVVVRKLLNITAKDSDYSADSDSDSGSGSDSDPPSDSEEIGQGRSRAASRFGRENREGDAQIDPSDALPRSRRRKSETFRAQYINTKELRVRVATWNVGGKLPPDDLDIDDWVNTHDPADIYVLGLQEIVPLNAGNIFGAEDNRPVPKWENIVRDTLNRIRPMKTKVKCYSDPASPSKFYPSDEVLGVEEELILESDSDIGEEVHPLDDDSYGIDETKDKLRFGDGHMGTIHEEVDLERQTSRRRLDRMNCIRNEDESPENLEESVVNQQQQCRILTRVLSGSERIGLSWPEQPLNLLSQHSLQRPGSFKSIKTFTATKSFGRYNSFKSVSNDMQSGLALLTEIDLESLLKRKRRSSYVRIVSKQMVGVFVTIWVRRSLRKHIQNVKVSTVGVGVMGYIGNKGSISVSMSVYQTPFCFVCSHLTSGEKDGDELKRNADVYEIHRRTHFHSISGIGLPKSIKDHERVIWLGDLNYRINLSYDRTRELIARKEWSKLAEYDQLTKELRKGRAFDGWREGKLVFPPTYKYELNSDRYYGEDPKAGRRTPAWCDRILSRGKGFRLLNYRRTELKFSDHRPVSATYMVEVEVFCPKKLQRALTITDAEIENEEVEIGIDIGMSYLQLDKLQVPSTTSDQVNSIDLYLTLNSSVALPSTMFLLKTWRQTAFGVFGYMNFTKSAFLEHAKQFKPEDMEKRIDGKNCVVTGANSGIGYATAEGLASRWDYLDSSLFLLICLIHLKICVSFDLTDVFYFQWGDCLHGLPKQGERGSCTFRNPIFHREPKCSFGVLYFSSLLITFSSQVCDLSSINDIKSFAARFSSKEVPVHVLVNNAGLLENSKITTSEGFELNFAVNVLGTYTMTELMRPMLEKAAPDSRVITVSSGGMYTTPLTTDLQFSDGNFDGVAQYARNKRAQVALTENWAEMYKDKGISFYSMHPGWAETPGVAKSLPSFNERFAGKLRTKEEGADTVVWLALQPKEKLTSGAFYFDRAEAPKHLTFSATKGSHALIGSIVDALRSLAKIS</sequence>
<dbReference type="Pfam" id="PF00106">
    <property type="entry name" value="adh_short"/>
    <property type="match status" value="1"/>
</dbReference>
<dbReference type="GO" id="GO:0004439">
    <property type="term" value="F:phosphatidylinositol-4,5-bisphosphate 5-phosphatase activity"/>
    <property type="evidence" value="ECO:0007669"/>
    <property type="project" value="TreeGrafter"/>
</dbReference>
<dbReference type="InterPro" id="IPR002347">
    <property type="entry name" value="SDR_fam"/>
</dbReference>
<dbReference type="Gene3D" id="3.40.50.720">
    <property type="entry name" value="NAD(P)-binding Rossmann-like Domain"/>
    <property type="match status" value="2"/>
</dbReference>
<dbReference type="FunFam" id="3.60.10.10:FF:000014">
    <property type="entry name" value="Type I inositol polyphosphate 5-phosphatase 1"/>
    <property type="match status" value="1"/>
</dbReference>
<comment type="caution">
    <text evidence="5">The sequence shown here is derived from an EMBL/GenBank/DDBJ whole genome shotgun (WGS) entry which is preliminary data.</text>
</comment>
<dbReference type="InterPro" id="IPR045849">
    <property type="entry name" value="IP5P_plant"/>
</dbReference>
<proteinExistence type="inferred from homology"/>
<dbReference type="PRINTS" id="PR00081">
    <property type="entry name" value="GDHRDH"/>
</dbReference>
<dbReference type="GO" id="GO:0046856">
    <property type="term" value="P:phosphatidylinositol dephosphorylation"/>
    <property type="evidence" value="ECO:0007669"/>
    <property type="project" value="InterPro"/>
</dbReference>
<dbReference type="SUPFAM" id="SSF56219">
    <property type="entry name" value="DNase I-like"/>
    <property type="match status" value="1"/>
</dbReference>
<evidence type="ECO:0000259" key="4">
    <source>
        <dbReference type="SMART" id="SM00128"/>
    </source>
</evidence>
<dbReference type="GO" id="GO:0004445">
    <property type="term" value="F:inositol-polyphosphate 5-phosphatase activity"/>
    <property type="evidence" value="ECO:0007669"/>
    <property type="project" value="InterPro"/>
</dbReference>
<feature type="compositionally biased region" description="Low complexity" evidence="3">
    <location>
        <begin position="8"/>
        <end position="19"/>
    </location>
</feature>
<dbReference type="Gene3D" id="3.60.10.10">
    <property type="entry name" value="Endonuclease/exonuclease/phosphatase"/>
    <property type="match status" value="2"/>
</dbReference>
<dbReference type="InterPro" id="IPR036291">
    <property type="entry name" value="NAD(P)-bd_dom_sf"/>
</dbReference>
<evidence type="ECO:0000256" key="3">
    <source>
        <dbReference type="SAM" id="MobiDB-lite"/>
    </source>
</evidence>
<accession>A0AAV0IH44</accession>
<dbReference type="GO" id="GO:0034485">
    <property type="term" value="F:phosphatidylinositol-3,4,5-trisphosphate 5-phosphatase activity"/>
    <property type="evidence" value="ECO:0007669"/>
    <property type="project" value="UniProtKB-ARBA"/>
</dbReference>
<dbReference type="FunFam" id="3.60.10.10:FF:000038">
    <property type="entry name" value="type IV inositol polyphosphate 5-phosphatase 3"/>
    <property type="match status" value="1"/>
</dbReference>
<dbReference type="PANTHER" id="PTHR45666:SF5">
    <property type="entry name" value="TYPE IV INOSITOL POLYPHOSPHATE 5-PHOSPHATASE 3"/>
    <property type="match status" value="1"/>
</dbReference>
<dbReference type="InterPro" id="IPR000300">
    <property type="entry name" value="IPPc"/>
</dbReference>
<dbReference type="EMBL" id="CAMGYJ010000003">
    <property type="protein sequence ID" value="CAI0396328.1"/>
    <property type="molecule type" value="Genomic_DNA"/>
</dbReference>
<evidence type="ECO:0000313" key="5">
    <source>
        <dbReference type="EMBL" id="CAI0396328.1"/>
    </source>
</evidence>
<gene>
    <name evidence="5" type="ORF">LITE_LOCUS9073</name>
</gene>
<comment type="similarity">
    <text evidence="1">Belongs to the inositol polyphosphate 5-phosphatase family.</text>
</comment>
<feature type="domain" description="Inositol polyphosphate-related phosphatase" evidence="4">
    <location>
        <begin position="320"/>
        <end position="638"/>
    </location>
</feature>
<feature type="region of interest" description="Disordered" evidence="3">
    <location>
        <begin position="1"/>
        <end position="34"/>
    </location>
</feature>
<name>A0AAV0IH44_9ROSI</name>
<dbReference type="SUPFAM" id="SSF51735">
    <property type="entry name" value="NAD(P)-binding Rossmann-fold domains"/>
    <property type="match status" value="1"/>
</dbReference>
<dbReference type="AlphaFoldDB" id="A0AAV0IH44"/>
<evidence type="ECO:0000256" key="1">
    <source>
        <dbReference type="ARBA" id="ARBA00010768"/>
    </source>
</evidence>
<evidence type="ECO:0000313" key="6">
    <source>
        <dbReference type="Proteomes" id="UP001154282"/>
    </source>
</evidence>